<proteinExistence type="predicted"/>
<evidence type="ECO:0000313" key="1">
    <source>
        <dbReference type="EMBL" id="KAJ9652553.1"/>
    </source>
</evidence>
<organism evidence="1 2">
    <name type="scientific">Neophaeococcomyces mojaviensis</name>
    <dbReference type="NCBI Taxonomy" id="3383035"/>
    <lineage>
        <taxon>Eukaryota</taxon>
        <taxon>Fungi</taxon>
        <taxon>Dikarya</taxon>
        <taxon>Ascomycota</taxon>
        <taxon>Pezizomycotina</taxon>
        <taxon>Eurotiomycetes</taxon>
        <taxon>Chaetothyriomycetidae</taxon>
        <taxon>Chaetothyriales</taxon>
        <taxon>Chaetothyriales incertae sedis</taxon>
        <taxon>Neophaeococcomyces</taxon>
    </lineage>
</organism>
<name>A0ACC2ZY80_9EURO</name>
<keyword evidence="2" id="KW-1185">Reference proteome</keyword>
<dbReference type="Proteomes" id="UP001172386">
    <property type="component" value="Unassembled WGS sequence"/>
</dbReference>
<accession>A0ACC2ZY80</accession>
<gene>
    <name evidence="1" type="ORF">H2198_008196</name>
</gene>
<reference evidence="1" key="1">
    <citation type="submission" date="2022-10" db="EMBL/GenBank/DDBJ databases">
        <title>Culturing micro-colonial fungi from biological soil crusts in the Mojave desert and describing Neophaeococcomyces mojavensis, and introducing the new genera and species Taxawa tesnikishii.</title>
        <authorList>
            <person name="Kurbessoian T."/>
            <person name="Stajich J.E."/>
        </authorList>
    </citation>
    <scope>NUCLEOTIDE SEQUENCE</scope>
    <source>
        <strain evidence="1">JES_112</strain>
    </source>
</reference>
<dbReference type="EMBL" id="JAPDRQ010000193">
    <property type="protein sequence ID" value="KAJ9652553.1"/>
    <property type="molecule type" value="Genomic_DNA"/>
</dbReference>
<evidence type="ECO:0000313" key="2">
    <source>
        <dbReference type="Proteomes" id="UP001172386"/>
    </source>
</evidence>
<comment type="caution">
    <text evidence="1">The sequence shown here is derived from an EMBL/GenBank/DDBJ whole genome shotgun (WGS) entry which is preliminary data.</text>
</comment>
<protein>
    <submittedName>
        <fullName evidence="1">Uncharacterized protein</fullName>
    </submittedName>
</protein>
<sequence>MSAAPAHTYRGGNHQNQRLYDRLVERRTELILRSSNSTTDDYEPLILARGIKGLNKWLKTAEVVMEVQPQELEPTPRDGIMYRDERSEASQQAYETIKRFILELEDCDGDPWDTVGAQFVVEAEKIPAFIYACKPDSNPLPRDATKKKYPGLIIEEIEDKPVEIDQN</sequence>